<dbReference type="Gene3D" id="3.50.50.60">
    <property type="entry name" value="FAD/NAD(P)-binding domain"/>
    <property type="match status" value="1"/>
</dbReference>
<accession>A0A4Q7KFG5</accession>
<evidence type="ECO:0000256" key="5">
    <source>
        <dbReference type="PIRSR" id="PIRSR000137-2"/>
    </source>
</evidence>
<keyword evidence="10" id="KW-1185">Reference proteome</keyword>
<dbReference type="InterPro" id="IPR012132">
    <property type="entry name" value="GMC_OxRdtase"/>
</dbReference>
<dbReference type="Proteomes" id="UP000294257">
    <property type="component" value="Unassembled WGS sequence"/>
</dbReference>
<evidence type="ECO:0000259" key="8">
    <source>
        <dbReference type="PROSITE" id="PS00624"/>
    </source>
</evidence>
<dbReference type="PIRSF" id="PIRSF000137">
    <property type="entry name" value="Alcohol_oxidase"/>
    <property type="match status" value="1"/>
</dbReference>
<comment type="caution">
    <text evidence="9">The sequence shown here is derived from an EMBL/GenBank/DDBJ whole genome shotgun (WGS) entry which is preliminary data.</text>
</comment>
<dbReference type="GO" id="GO:0016614">
    <property type="term" value="F:oxidoreductase activity, acting on CH-OH group of donors"/>
    <property type="evidence" value="ECO:0007669"/>
    <property type="project" value="InterPro"/>
</dbReference>
<feature type="binding site" evidence="5">
    <location>
        <position position="226"/>
    </location>
    <ligand>
        <name>FAD</name>
        <dbReference type="ChEBI" id="CHEBI:57692"/>
    </ligand>
</feature>
<dbReference type="EMBL" id="SGWQ01000010">
    <property type="protein sequence ID" value="RZS33953.1"/>
    <property type="molecule type" value="Genomic_DNA"/>
</dbReference>
<proteinExistence type="inferred from homology"/>
<sequence>MIQQRREFSVAEFDYVIVGAGPAGCALANRLSADPDVSVLLIEAGDQDTNPMISIPGAAAQLFGDPDAMWFHPTHPFGPAGEPEVWLRGKTLGGSSSVNGMVYNRGSREDYDELERLGNPGWGWDHILAAYKEIEDNPFGASDVRGAGGPLRVSTRTEGDPLLDDVIDAGGELGWQRAEDLNENDDERVGYTMATIRDGLRVSAAGAFLHPVAERDNLTVAVHTTVDRVVIEDGRAVGVLGRQDGEAFEATATREVILAAGALASPKILQLSGVGPAETLREAGVDVVVDSPNVGARMREHRAFQMQVRLTEDLGYNKILSTPEGQQAAMVEYQTSQTGVLAAPAFEIVGFFKTRPDLDRPDAQFQIAPFSIAPREQGKALEIEREPGMMGIGYALRPTSEGSVRITSADPDAPVDIDANYLDTEYDRTTTVAIFRTLRGLFGTGPLAKRVERETLPGPEVDTDQEIQDFALTVGSAGYHAVGTCAMGPNDDDVVDSRLRVRGVANLRVVDASVFPTLVSGNLNGPVSALGWRAADLIIEDA</sequence>
<reference evidence="9 10" key="1">
    <citation type="submission" date="2019-02" db="EMBL/GenBank/DDBJ databases">
        <title>Genomic Encyclopedia of Type Strains, Phase IV (KMG-IV): sequencing the most valuable type-strain genomes for metagenomic binning, comparative biology and taxonomic classification.</title>
        <authorList>
            <person name="Goeker M."/>
        </authorList>
    </citation>
    <scope>NUCLEOTIDE SEQUENCE [LARGE SCALE GENOMIC DNA]</scope>
    <source>
        <strain evidence="9 10">DSM 101727</strain>
    </source>
</reference>
<evidence type="ECO:0000256" key="4">
    <source>
        <dbReference type="ARBA" id="ARBA00022827"/>
    </source>
</evidence>
<dbReference type="PROSITE" id="PS00624">
    <property type="entry name" value="GMC_OXRED_2"/>
    <property type="match status" value="1"/>
</dbReference>
<dbReference type="GO" id="GO:0050660">
    <property type="term" value="F:flavin adenine dinucleotide binding"/>
    <property type="evidence" value="ECO:0007669"/>
    <property type="project" value="InterPro"/>
</dbReference>
<dbReference type="PANTHER" id="PTHR11552:SF147">
    <property type="entry name" value="CHOLINE DEHYDROGENASE, MITOCHONDRIAL"/>
    <property type="match status" value="1"/>
</dbReference>
<dbReference type="SUPFAM" id="SSF51905">
    <property type="entry name" value="FAD/NAD(P)-binding domain"/>
    <property type="match status" value="1"/>
</dbReference>
<dbReference type="Gene3D" id="3.30.560.10">
    <property type="entry name" value="Glucose Oxidase, domain 3"/>
    <property type="match status" value="1"/>
</dbReference>
<dbReference type="InterPro" id="IPR007867">
    <property type="entry name" value="GMC_OxRtase_C"/>
</dbReference>
<dbReference type="PANTHER" id="PTHR11552">
    <property type="entry name" value="GLUCOSE-METHANOL-CHOLINE GMC OXIDOREDUCTASE"/>
    <property type="match status" value="1"/>
</dbReference>
<evidence type="ECO:0000256" key="1">
    <source>
        <dbReference type="ARBA" id="ARBA00001974"/>
    </source>
</evidence>
<dbReference type="PROSITE" id="PS00623">
    <property type="entry name" value="GMC_OXRED_1"/>
    <property type="match status" value="1"/>
</dbReference>
<evidence type="ECO:0000313" key="10">
    <source>
        <dbReference type="Proteomes" id="UP000294257"/>
    </source>
</evidence>
<evidence type="ECO:0000256" key="2">
    <source>
        <dbReference type="ARBA" id="ARBA00010790"/>
    </source>
</evidence>
<feature type="domain" description="Glucose-methanol-choline oxidoreductase N-terminal" evidence="7">
    <location>
        <begin position="89"/>
        <end position="112"/>
    </location>
</feature>
<dbReference type="Pfam" id="PF05199">
    <property type="entry name" value="GMC_oxred_C"/>
    <property type="match status" value="1"/>
</dbReference>
<dbReference type="InterPro" id="IPR036188">
    <property type="entry name" value="FAD/NAD-bd_sf"/>
</dbReference>
<keyword evidence="4 5" id="KW-0274">FAD</keyword>
<protein>
    <submittedName>
        <fullName evidence="9">Choline dehydrogenase-like flavoprotein</fullName>
    </submittedName>
</protein>
<comment type="similarity">
    <text evidence="2 6">Belongs to the GMC oxidoreductase family.</text>
</comment>
<keyword evidence="3 6" id="KW-0285">Flavoprotein</keyword>
<evidence type="ECO:0000256" key="6">
    <source>
        <dbReference type="RuleBase" id="RU003968"/>
    </source>
</evidence>
<dbReference type="AlphaFoldDB" id="A0A4Q7KFG5"/>
<gene>
    <name evidence="9" type="ORF">EV193_110103</name>
</gene>
<organism evidence="9 10">
    <name type="scientific">Herbihabitans rhizosphaerae</name>
    <dbReference type="NCBI Taxonomy" id="1872711"/>
    <lineage>
        <taxon>Bacteria</taxon>
        <taxon>Bacillati</taxon>
        <taxon>Actinomycetota</taxon>
        <taxon>Actinomycetes</taxon>
        <taxon>Pseudonocardiales</taxon>
        <taxon>Pseudonocardiaceae</taxon>
        <taxon>Herbihabitans</taxon>
    </lineage>
</organism>
<feature type="domain" description="Glucose-methanol-choline oxidoreductase N-terminal" evidence="8">
    <location>
        <begin position="261"/>
        <end position="275"/>
    </location>
</feature>
<evidence type="ECO:0000259" key="7">
    <source>
        <dbReference type="PROSITE" id="PS00623"/>
    </source>
</evidence>
<name>A0A4Q7KFG5_9PSEU</name>
<dbReference type="Pfam" id="PF00732">
    <property type="entry name" value="GMC_oxred_N"/>
    <property type="match status" value="1"/>
</dbReference>
<evidence type="ECO:0000256" key="3">
    <source>
        <dbReference type="ARBA" id="ARBA00022630"/>
    </source>
</evidence>
<dbReference type="SUPFAM" id="SSF54373">
    <property type="entry name" value="FAD-linked reductases, C-terminal domain"/>
    <property type="match status" value="1"/>
</dbReference>
<evidence type="ECO:0000313" key="9">
    <source>
        <dbReference type="EMBL" id="RZS33953.1"/>
    </source>
</evidence>
<comment type="cofactor">
    <cofactor evidence="1 5">
        <name>FAD</name>
        <dbReference type="ChEBI" id="CHEBI:57692"/>
    </cofactor>
</comment>
<dbReference type="InterPro" id="IPR000172">
    <property type="entry name" value="GMC_OxRdtase_N"/>
</dbReference>
<feature type="binding site" evidence="5">
    <location>
        <begin position="99"/>
        <end position="102"/>
    </location>
    <ligand>
        <name>FAD</name>
        <dbReference type="ChEBI" id="CHEBI:57692"/>
    </ligand>
</feature>